<dbReference type="AlphaFoldDB" id="A0A4Y9ZM24"/>
<evidence type="ECO:0000313" key="2">
    <source>
        <dbReference type="EMBL" id="TFY75310.1"/>
    </source>
</evidence>
<gene>
    <name evidence="2" type="ORF">EWM64_g8701</name>
</gene>
<dbReference type="EMBL" id="SFCI01001630">
    <property type="protein sequence ID" value="TFY75310.1"/>
    <property type="molecule type" value="Genomic_DNA"/>
</dbReference>
<proteinExistence type="predicted"/>
<evidence type="ECO:0000313" key="3">
    <source>
        <dbReference type="Proteomes" id="UP000298061"/>
    </source>
</evidence>
<feature type="region of interest" description="Disordered" evidence="1">
    <location>
        <begin position="1"/>
        <end position="38"/>
    </location>
</feature>
<organism evidence="2 3">
    <name type="scientific">Hericium alpestre</name>
    <dbReference type="NCBI Taxonomy" id="135208"/>
    <lineage>
        <taxon>Eukaryota</taxon>
        <taxon>Fungi</taxon>
        <taxon>Dikarya</taxon>
        <taxon>Basidiomycota</taxon>
        <taxon>Agaricomycotina</taxon>
        <taxon>Agaricomycetes</taxon>
        <taxon>Russulales</taxon>
        <taxon>Hericiaceae</taxon>
        <taxon>Hericium</taxon>
    </lineage>
</organism>
<dbReference type="Proteomes" id="UP000298061">
    <property type="component" value="Unassembled WGS sequence"/>
</dbReference>
<accession>A0A4Y9ZM24</accession>
<comment type="caution">
    <text evidence="2">The sequence shown here is derived from an EMBL/GenBank/DDBJ whole genome shotgun (WGS) entry which is preliminary data.</text>
</comment>
<protein>
    <submittedName>
        <fullName evidence="2">Uncharacterized protein</fullName>
    </submittedName>
</protein>
<name>A0A4Y9ZM24_9AGAM</name>
<keyword evidence="3" id="KW-1185">Reference proteome</keyword>
<evidence type="ECO:0000256" key="1">
    <source>
        <dbReference type="SAM" id="MobiDB-lite"/>
    </source>
</evidence>
<reference evidence="2 3" key="1">
    <citation type="submission" date="2019-02" db="EMBL/GenBank/DDBJ databases">
        <title>Genome sequencing of the rare red list fungi Hericium alpestre (H. flagellum).</title>
        <authorList>
            <person name="Buettner E."/>
            <person name="Kellner H."/>
        </authorList>
    </citation>
    <scope>NUCLEOTIDE SEQUENCE [LARGE SCALE GENOMIC DNA]</scope>
    <source>
        <strain evidence="2 3">DSM 108284</strain>
    </source>
</reference>
<sequence>MRPFKNPQVGHLRQTGRGAGGDIAADTGSPKGWKSRDNQVDDVYTSKGDLFRIEIFYSITFNFVVHVHVFRLAANGHVF</sequence>